<protein>
    <recommendedName>
        <fullName evidence="4">Lipoprotein</fullName>
    </recommendedName>
</protein>
<feature type="chain" id="PRO_5011494308" description="Lipoprotein" evidence="1">
    <location>
        <begin position="29"/>
        <end position="151"/>
    </location>
</feature>
<reference evidence="3" key="1">
    <citation type="submission" date="2016-10" db="EMBL/GenBank/DDBJ databases">
        <authorList>
            <person name="Varghese N."/>
            <person name="Submissions S."/>
        </authorList>
    </citation>
    <scope>NUCLEOTIDE SEQUENCE [LARGE SCALE GENOMIC DNA]</scope>
    <source>
        <strain evidence="3">CGMCC 1.3431</strain>
    </source>
</reference>
<feature type="signal peptide" evidence="1">
    <location>
        <begin position="1"/>
        <end position="28"/>
    </location>
</feature>
<proteinExistence type="predicted"/>
<dbReference type="OrthoDB" id="6985970at2"/>
<sequence>MKNLAKLTCLTAVSALILLGACSPKPDADDVAASQASESAAMSITAAEAASQAVAEAMTSVDATGYVGKWTGPEGTAMTITPAGSEYEVMITNLDGPRTFTGTLEGDGIHITRDATPLVIHKGDGQATGMKWLADKHDCLVVAANEGFCKD</sequence>
<dbReference type="EMBL" id="FMTS01000003">
    <property type="protein sequence ID" value="SCW60497.1"/>
    <property type="molecule type" value="Genomic_DNA"/>
</dbReference>
<dbReference type="Proteomes" id="UP000199150">
    <property type="component" value="Unassembled WGS sequence"/>
</dbReference>
<keyword evidence="3" id="KW-1185">Reference proteome</keyword>
<accession>A0A1G4RUU2</accession>
<gene>
    <name evidence="2" type="ORF">SAMN02927928_2146</name>
</gene>
<evidence type="ECO:0000313" key="2">
    <source>
        <dbReference type="EMBL" id="SCW60497.1"/>
    </source>
</evidence>
<evidence type="ECO:0000313" key="3">
    <source>
        <dbReference type="Proteomes" id="UP000199150"/>
    </source>
</evidence>
<name>A0A1G4RUU2_9CAUL</name>
<dbReference type="RefSeq" id="WP_090647573.1">
    <property type="nucleotide sequence ID" value="NZ_CBCRYE010000001.1"/>
</dbReference>
<dbReference type="AlphaFoldDB" id="A0A1G4RUU2"/>
<keyword evidence="1" id="KW-0732">Signal</keyword>
<dbReference type="STRING" id="260084.SAMN02927928_2146"/>
<evidence type="ECO:0000256" key="1">
    <source>
        <dbReference type="SAM" id="SignalP"/>
    </source>
</evidence>
<dbReference type="PROSITE" id="PS51257">
    <property type="entry name" value="PROKAR_LIPOPROTEIN"/>
    <property type="match status" value="1"/>
</dbReference>
<organism evidence="2 3">
    <name type="scientific">Asticcacaulis taihuensis</name>
    <dbReference type="NCBI Taxonomy" id="260084"/>
    <lineage>
        <taxon>Bacteria</taxon>
        <taxon>Pseudomonadati</taxon>
        <taxon>Pseudomonadota</taxon>
        <taxon>Alphaproteobacteria</taxon>
        <taxon>Caulobacterales</taxon>
        <taxon>Caulobacteraceae</taxon>
        <taxon>Asticcacaulis</taxon>
    </lineage>
</organism>
<evidence type="ECO:0008006" key="4">
    <source>
        <dbReference type="Google" id="ProtNLM"/>
    </source>
</evidence>